<protein>
    <submittedName>
        <fullName evidence="2">Uncharacterized protein</fullName>
    </submittedName>
</protein>
<dbReference type="Proteomes" id="UP000182631">
    <property type="component" value="Unassembled WGS sequence"/>
</dbReference>
<dbReference type="EMBL" id="FITM01000067">
    <property type="protein sequence ID" value="SAY38663.1"/>
    <property type="molecule type" value="Genomic_DNA"/>
</dbReference>
<evidence type="ECO:0000313" key="3">
    <source>
        <dbReference type="Proteomes" id="UP000182631"/>
    </source>
</evidence>
<gene>
    <name evidence="2" type="ORF">FLM9_564</name>
</gene>
<evidence type="ECO:0000313" key="2">
    <source>
        <dbReference type="EMBL" id="SAY38663.1"/>
    </source>
</evidence>
<accession>A0A164ZQP4</accession>
<sequence length="111" mass="11532">MESGTRNPRPPSNSTRATSNSTAVSSPEPRSRGSIRPRPWRPVSNPPASSNTTAGMARSRDASRAMAPTATATAHSKANCSDAPNGGAMRAATMKRAGFLVHCGLGYGFCQ</sequence>
<name>A0A164ZQP4_9SYNE</name>
<evidence type="ECO:0000256" key="1">
    <source>
        <dbReference type="SAM" id="MobiDB-lite"/>
    </source>
</evidence>
<keyword evidence="3" id="KW-1185">Reference proteome</keyword>
<feature type="region of interest" description="Disordered" evidence="1">
    <location>
        <begin position="1"/>
        <end position="88"/>
    </location>
</feature>
<proteinExistence type="predicted"/>
<organism evidence="2 3">
    <name type="scientific">Candidatus Synechococcus spongiarum</name>
    <dbReference type="NCBI Taxonomy" id="431041"/>
    <lineage>
        <taxon>Bacteria</taxon>
        <taxon>Bacillati</taxon>
        <taxon>Cyanobacteriota</taxon>
        <taxon>Cyanophyceae</taxon>
        <taxon>Synechococcales</taxon>
        <taxon>Synechococcaceae</taxon>
        <taxon>Synechococcus</taxon>
    </lineage>
</organism>
<feature type="compositionally biased region" description="Polar residues" evidence="1">
    <location>
        <begin position="70"/>
        <end position="79"/>
    </location>
</feature>
<dbReference type="AlphaFoldDB" id="A0A164ZQP4"/>
<reference evidence="3" key="1">
    <citation type="submission" date="2016-02" db="EMBL/GenBank/DDBJ databases">
        <authorList>
            <person name="liu f."/>
        </authorList>
    </citation>
    <scope>NUCLEOTIDE SEQUENCE [LARGE SCALE GENOMIC DNA]</scope>
</reference>
<feature type="compositionally biased region" description="Low complexity" evidence="1">
    <location>
        <begin position="12"/>
        <end position="26"/>
    </location>
</feature>